<dbReference type="Proteomes" id="UP000494110">
    <property type="component" value="Unassembled WGS sequence"/>
</dbReference>
<sequence>MRVLIGLGIPLLGILIALPWVASIDRYVLGVPFVYAWSYAWFVLTSGCLALCWLLFDRNKVEADNLED</sequence>
<feature type="transmembrane region" description="Helical" evidence="1">
    <location>
        <begin position="33"/>
        <end position="56"/>
    </location>
</feature>
<dbReference type="Pfam" id="PF11755">
    <property type="entry name" value="DUF3311"/>
    <property type="match status" value="1"/>
</dbReference>
<name>A0A6P2ULX1_BURL3</name>
<evidence type="ECO:0000256" key="1">
    <source>
        <dbReference type="SAM" id="Phobius"/>
    </source>
</evidence>
<dbReference type="EMBL" id="CABVQN010000003">
    <property type="protein sequence ID" value="VWC76038.1"/>
    <property type="molecule type" value="Genomic_DNA"/>
</dbReference>
<dbReference type="AlphaFoldDB" id="A0A6P2ULX1"/>
<proteinExistence type="predicted"/>
<reference evidence="2 3" key="1">
    <citation type="submission" date="2019-09" db="EMBL/GenBank/DDBJ databases">
        <authorList>
            <person name="Depoorter E."/>
        </authorList>
    </citation>
    <scope>NUCLEOTIDE SEQUENCE [LARGE SCALE GENOMIC DNA]</scope>
    <source>
        <strain evidence="2">R-39750</strain>
    </source>
</reference>
<organism evidence="2 3">
    <name type="scientific">Burkholderia lata (strain ATCC 17760 / DSM 23089 / LMG 22485 / NCIMB 9086 / R18194 / 383)</name>
    <dbReference type="NCBI Taxonomy" id="482957"/>
    <lineage>
        <taxon>Bacteria</taxon>
        <taxon>Pseudomonadati</taxon>
        <taxon>Pseudomonadota</taxon>
        <taxon>Betaproteobacteria</taxon>
        <taxon>Burkholderiales</taxon>
        <taxon>Burkholderiaceae</taxon>
        <taxon>Burkholderia</taxon>
        <taxon>Burkholderia cepacia complex</taxon>
    </lineage>
</organism>
<protein>
    <recommendedName>
        <fullName evidence="4">DUF3311 domain-containing protein</fullName>
    </recommendedName>
</protein>
<evidence type="ECO:0008006" key="4">
    <source>
        <dbReference type="Google" id="ProtNLM"/>
    </source>
</evidence>
<evidence type="ECO:0000313" key="3">
    <source>
        <dbReference type="Proteomes" id="UP000494110"/>
    </source>
</evidence>
<gene>
    <name evidence="2" type="ORF">BLA39750_00877</name>
</gene>
<accession>A0A6P2ULX1</accession>
<dbReference type="InterPro" id="IPR021741">
    <property type="entry name" value="DUF3311"/>
</dbReference>
<keyword evidence="1" id="KW-1133">Transmembrane helix</keyword>
<keyword evidence="1" id="KW-0812">Transmembrane</keyword>
<keyword evidence="1" id="KW-0472">Membrane</keyword>
<evidence type="ECO:0000313" key="2">
    <source>
        <dbReference type="EMBL" id="VWC76038.1"/>
    </source>
</evidence>